<dbReference type="AlphaFoldDB" id="A0A1F8B4D3"/>
<dbReference type="InterPro" id="IPR009003">
    <property type="entry name" value="Peptidase_S1_PA"/>
</dbReference>
<dbReference type="EMBL" id="MGHD01000026">
    <property type="protein sequence ID" value="OGM58903.1"/>
    <property type="molecule type" value="Genomic_DNA"/>
</dbReference>
<sequence>MERRDVLKYFPVLGQVLAANDARSPDPRNWDKHGQRGLGLNITLATGGLAGCIVTRHGPIRTPGEAAKPMKGNPEEAVFPINWKEYSRSNEAIERVKRQMGIFHDERLLSLGLDNAIVTGNVVVTVGHLNPNASDFVILDATDGSLDVRVQSTVYNRSRDDFPNLSWDLVSDLTVARSDKFFDWIPIGKAPSTGEKVLIAGYKDKISEPSTHAYWVTGPATVSWNNLYHLQLDLANPESDELKEWIYGGSGPQGFGGAAVLYNGWWVGILTHSSEDRSYVIATRFDYLANPELEHHDLEAWKALTGGYEIVCPNGQIINGSEVLEQLDRCFLQSTSEPRVTIVPKPTPNQ</sequence>
<proteinExistence type="predicted"/>
<accession>A0A1F8B4D3</accession>
<organism evidence="1 2">
    <name type="scientific">Candidatus Woesebacteria bacterium RIFCSPLOWO2_01_FULL_39_10b</name>
    <dbReference type="NCBI Taxonomy" id="1802517"/>
    <lineage>
        <taxon>Bacteria</taxon>
        <taxon>Candidatus Woeseibacteriota</taxon>
    </lineage>
</organism>
<protein>
    <submittedName>
        <fullName evidence="1">Uncharacterized protein</fullName>
    </submittedName>
</protein>
<gene>
    <name evidence="1" type="ORF">A2892_04890</name>
</gene>
<evidence type="ECO:0000313" key="2">
    <source>
        <dbReference type="Proteomes" id="UP000176404"/>
    </source>
</evidence>
<dbReference type="SUPFAM" id="SSF50494">
    <property type="entry name" value="Trypsin-like serine proteases"/>
    <property type="match status" value="1"/>
</dbReference>
<evidence type="ECO:0000313" key="1">
    <source>
        <dbReference type="EMBL" id="OGM58903.1"/>
    </source>
</evidence>
<dbReference type="Proteomes" id="UP000176404">
    <property type="component" value="Unassembled WGS sequence"/>
</dbReference>
<reference evidence="1 2" key="1">
    <citation type="journal article" date="2016" name="Nat. Commun.">
        <title>Thousands of microbial genomes shed light on interconnected biogeochemical processes in an aquifer system.</title>
        <authorList>
            <person name="Anantharaman K."/>
            <person name="Brown C.T."/>
            <person name="Hug L.A."/>
            <person name="Sharon I."/>
            <person name="Castelle C.J."/>
            <person name="Probst A.J."/>
            <person name="Thomas B.C."/>
            <person name="Singh A."/>
            <person name="Wilkins M.J."/>
            <person name="Karaoz U."/>
            <person name="Brodie E.L."/>
            <person name="Williams K.H."/>
            <person name="Hubbard S.S."/>
            <person name="Banfield J.F."/>
        </authorList>
    </citation>
    <scope>NUCLEOTIDE SEQUENCE [LARGE SCALE GENOMIC DNA]</scope>
</reference>
<comment type="caution">
    <text evidence="1">The sequence shown here is derived from an EMBL/GenBank/DDBJ whole genome shotgun (WGS) entry which is preliminary data.</text>
</comment>
<name>A0A1F8B4D3_9BACT</name>